<dbReference type="Proteomes" id="UP001500620">
    <property type="component" value="Unassembled WGS sequence"/>
</dbReference>
<reference evidence="2" key="1">
    <citation type="journal article" date="2019" name="Int. J. Syst. Evol. Microbiol.">
        <title>The Global Catalogue of Microorganisms (GCM) 10K type strain sequencing project: providing services to taxonomists for standard genome sequencing and annotation.</title>
        <authorList>
            <consortium name="The Broad Institute Genomics Platform"/>
            <consortium name="The Broad Institute Genome Sequencing Center for Infectious Disease"/>
            <person name="Wu L."/>
            <person name="Ma J."/>
        </authorList>
    </citation>
    <scope>NUCLEOTIDE SEQUENCE [LARGE SCALE GENOMIC DNA]</scope>
    <source>
        <strain evidence="2">JCM 17441</strain>
    </source>
</reference>
<dbReference type="SUPFAM" id="SSF53067">
    <property type="entry name" value="Actin-like ATPase domain"/>
    <property type="match status" value="1"/>
</dbReference>
<evidence type="ECO:0008006" key="3">
    <source>
        <dbReference type="Google" id="ProtNLM"/>
    </source>
</evidence>
<dbReference type="EMBL" id="BAABAT010000031">
    <property type="protein sequence ID" value="GAA4258552.1"/>
    <property type="molecule type" value="Genomic_DNA"/>
</dbReference>
<comment type="caution">
    <text evidence="1">The sequence shown here is derived from an EMBL/GenBank/DDBJ whole genome shotgun (WGS) entry which is preliminary data.</text>
</comment>
<organism evidence="1 2">
    <name type="scientific">Dactylosporangium darangshiense</name>
    <dbReference type="NCBI Taxonomy" id="579108"/>
    <lineage>
        <taxon>Bacteria</taxon>
        <taxon>Bacillati</taxon>
        <taxon>Actinomycetota</taxon>
        <taxon>Actinomycetes</taxon>
        <taxon>Micromonosporales</taxon>
        <taxon>Micromonosporaceae</taxon>
        <taxon>Dactylosporangium</taxon>
    </lineage>
</organism>
<sequence>MSGVGVSGVGVDLGAAYTKVVRAGEDGQVQAAVVPTAVDYDPAGRPALPAPEAARRAAPGIAAAPAPPGPGRLRCAGFVEHLAAGRADVRRAEWDGRTAAVVARDFLALLPHAAGPAGRRPALLAPSAPDGGALARGLLPGGAPAYDAPLHPAAAVTAALLHTDPDATDARRVLVCDLGAGRFAFTLCSRDGGRILVVDEALVEPAGPGMLADLLGTAGAGEGAAAAFERTAPSDRVLQDVLTRAAADPELWSDTPVAELADGPLAAGAMLAWAEPTAGRIGAALAELAARQPDHVPLAPGDRAVVLGGFAGVPQFVAAVRAAVEPVVRVDGAGRWALAATGAALAAAGVVDPVPRYPHAVAVHAHRVAGGLLADEVVELLPAGRPWTAEAARDTAGTAIVTVFGDDGGPLPLLVRDLGEGAGRAVATVPAGQPPAGTYRIGAHVDPSGRGVVTMRDEAAGTVRAYLLTDPVAEEGSP</sequence>
<gene>
    <name evidence="1" type="ORF">GCM10022255_079700</name>
</gene>
<evidence type="ECO:0000313" key="1">
    <source>
        <dbReference type="EMBL" id="GAA4258552.1"/>
    </source>
</evidence>
<dbReference type="InterPro" id="IPR043129">
    <property type="entry name" value="ATPase_NBD"/>
</dbReference>
<keyword evidence="2" id="KW-1185">Reference proteome</keyword>
<proteinExistence type="predicted"/>
<accession>A0ABP8DL97</accession>
<protein>
    <recommendedName>
        <fullName evidence="3">Hsp70 family protein</fullName>
    </recommendedName>
</protein>
<evidence type="ECO:0000313" key="2">
    <source>
        <dbReference type="Proteomes" id="UP001500620"/>
    </source>
</evidence>
<name>A0ABP8DL97_9ACTN</name>
<dbReference type="RefSeq" id="WP_345135481.1">
    <property type="nucleotide sequence ID" value="NZ_BAABAT010000031.1"/>
</dbReference>